<keyword evidence="8" id="KW-0677">Repeat</keyword>
<keyword evidence="4" id="KW-0433">Leucine-rich repeat</keyword>
<dbReference type="Gene3D" id="3.30.200.20">
    <property type="entry name" value="Phosphorylase Kinase, domain 1"/>
    <property type="match status" value="1"/>
</dbReference>
<proteinExistence type="predicted"/>
<gene>
    <name evidence="19" type="ORF">V8G54_035702</name>
</gene>
<keyword evidence="15" id="KW-0325">Glycoprotein</keyword>
<dbReference type="AlphaFoldDB" id="A0AAQ3MGC0"/>
<evidence type="ECO:0000256" key="9">
    <source>
        <dbReference type="ARBA" id="ARBA00022741"/>
    </source>
</evidence>
<keyword evidence="7" id="KW-0732">Signal</keyword>
<sequence>MVYRGELHDGTRIAMKRMECGAIKGKGAIEFKSEIVVLTKVRHRNLVVLICYCLDGNEKLLVYELMPQGTLSRHLFNWSEEGLEPLEWNRRLTIALDMARGVEYLHDLAHQSFIHRDLKSSNILLGDDMRAKVADFGLVCFAPEGKPSIETRIARTFG</sequence>
<dbReference type="PROSITE" id="PS00108">
    <property type="entry name" value="PROTEIN_KINASE_ST"/>
    <property type="match status" value="1"/>
</dbReference>
<dbReference type="InterPro" id="IPR052422">
    <property type="entry name" value="Auxin_Ser/Thr_Kinase"/>
</dbReference>
<organism evidence="19 20">
    <name type="scientific">Vigna mungo</name>
    <name type="common">Black gram</name>
    <name type="synonym">Phaseolus mungo</name>
    <dbReference type="NCBI Taxonomy" id="3915"/>
    <lineage>
        <taxon>Eukaryota</taxon>
        <taxon>Viridiplantae</taxon>
        <taxon>Streptophyta</taxon>
        <taxon>Embryophyta</taxon>
        <taxon>Tracheophyta</taxon>
        <taxon>Spermatophyta</taxon>
        <taxon>Magnoliopsida</taxon>
        <taxon>eudicotyledons</taxon>
        <taxon>Gunneridae</taxon>
        <taxon>Pentapetalae</taxon>
        <taxon>rosids</taxon>
        <taxon>fabids</taxon>
        <taxon>Fabales</taxon>
        <taxon>Fabaceae</taxon>
        <taxon>Papilionoideae</taxon>
        <taxon>50 kb inversion clade</taxon>
        <taxon>NPAAA clade</taxon>
        <taxon>indigoferoid/millettioid clade</taxon>
        <taxon>Phaseoleae</taxon>
        <taxon>Vigna</taxon>
    </lineage>
</organism>
<protein>
    <recommendedName>
        <fullName evidence="2">non-specific serine/threonine protein kinase</fullName>
        <ecNumber evidence="2">2.7.11.1</ecNumber>
    </recommendedName>
</protein>
<dbReference type="InterPro" id="IPR001245">
    <property type="entry name" value="Ser-Thr/Tyr_kinase_cat_dom"/>
</dbReference>
<keyword evidence="11" id="KW-0067">ATP-binding</keyword>
<accession>A0AAQ3MGC0</accession>
<evidence type="ECO:0000256" key="5">
    <source>
        <dbReference type="ARBA" id="ARBA00022679"/>
    </source>
</evidence>
<dbReference type="InterPro" id="IPR000719">
    <property type="entry name" value="Prot_kinase_dom"/>
</dbReference>
<evidence type="ECO:0000256" key="3">
    <source>
        <dbReference type="ARBA" id="ARBA00022527"/>
    </source>
</evidence>
<keyword evidence="12" id="KW-1133">Transmembrane helix</keyword>
<evidence type="ECO:0000256" key="13">
    <source>
        <dbReference type="ARBA" id="ARBA00023136"/>
    </source>
</evidence>
<evidence type="ECO:0000256" key="10">
    <source>
        <dbReference type="ARBA" id="ARBA00022777"/>
    </source>
</evidence>
<dbReference type="FunFam" id="1.10.510.10:FF:001023">
    <property type="entry name" value="Os07g0541700 protein"/>
    <property type="match status" value="1"/>
</dbReference>
<dbReference type="InterPro" id="IPR011009">
    <property type="entry name" value="Kinase-like_dom_sf"/>
</dbReference>
<evidence type="ECO:0000256" key="4">
    <source>
        <dbReference type="ARBA" id="ARBA00022614"/>
    </source>
</evidence>
<dbReference type="Pfam" id="PF07714">
    <property type="entry name" value="PK_Tyr_Ser-Thr"/>
    <property type="match status" value="1"/>
</dbReference>
<dbReference type="GO" id="GO:0016020">
    <property type="term" value="C:membrane"/>
    <property type="evidence" value="ECO:0007669"/>
    <property type="project" value="UniProtKB-SubCell"/>
</dbReference>
<dbReference type="InterPro" id="IPR008271">
    <property type="entry name" value="Ser/Thr_kinase_AS"/>
</dbReference>
<comment type="catalytic activity">
    <reaction evidence="17">
        <text>L-seryl-[protein] + ATP = O-phospho-L-seryl-[protein] + ADP + H(+)</text>
        <dbReference type="Rhea" id="RHEA:17989"/>
        <dbReference type="Rhea" id="RHEA-COMP:9863"/>
        <dbReference type="Rhea" id="RHEA-COMP:11604"/>
        <dbReference type="ChEBI" id="CHEBI:15378"/>
        <dbReference type="ChEBI" id="CHEBI:29999"/>
        <dbReference type="ChEBI" id="CHEBI:30616"/>
        <dbReference type="ChEBI" id="CHEBI:83421"/>
        <dbReference type="ChEBI" id="CHEBI:456216"/>
        <dbReference type="EC" id="2.7.11.1"/>
    </reaction>
</comment>
<evidence type="ECO:0000256" key="2">
    <source>
        <dbReference type="ARBA" id="ARBA00012513"/>
    </source>
</evidence>
<keyword evidence="13" id="KW-0472">Membrane</keyword>
<keyword evidence="9" id="KW-0547">Nucleotide-binding</keyword>
<dbReference type="PANTHER" id="PTHR47986">
    <property type="entry name" value="OSJNBA0070M12.3 PROTEIN"/>
    <property type="match status" value="1"/>
</dbReference>
<keyword evidence="20" id="KW-1185">Reference proteome</keyword>
<evidence type="ECO:0000256" key="16">
    <source>
        <dbReference type="ARBA" id="ARBA00047899"/>
    </source>
</evidence>
<evidence type="ECO:0000256" key="8">
    <source>
        <dbReference type="ARBA" id="ARBA00022737"/>
    </source>
</evidence>
<evidence type="ECO:0000256" key="12">
    <source>
        <dbReference type="ARBA" id="ARBA00022989"/>
    </source>
</evidence>
<dbReference type="EC" id="2.7.11.1" evidence="2"/>
<feature type="domain" description="Protein kinase" evidence="18">
    <location>
        <begin position="1"/>
        <end position="158"/>
    </location>
</feature>
<name>A0AAQ3MGC0_VIGMU</name>
<evidence type="ECO:0000256" key="15">
    <source>
        <dbReference type="ARBA" id="ARBA00023180"/>
    </source>
</evidence>
<comment type="catalytic activity">
    <reaction evidence="16">
        <text>L-threonyl-[protein] + ATP = O-phospho-L-threonyl-[protein] + ADP + H(+)</text>
        <dbReference type="Rhea" id="RHEA:46608"/>
        <dbReference type="Rhea" id="RHEA-COMP:11060"/>
        <dbReference type="Rhea" id="RHEA-COMP:11605"/>
        <dbReference type="ChEBI" id="CHEBI:15378"/>
        <dbReference type="ChEBI" id="CHEBI:30013"/>
        <dbReference type="ChEBI" id="CHEBI:30616"/>
        <dbReference type="ChEBI" id="CHEBI:61977"/>
        <dbReference type="ChEBI" id="CHEBI:456216"/>
        <dbReference type="EC" id="2.7.11.1"/>
    </reaction>
</comment>
<dbReference type="SMART" id="SM00220">
    <property type="entry name" value="S_TKc"/>
    <property type="match status" value="1"/>
</dbReference>
<evidence type="ECO:0000256" key="7">
    <source>
        <dbReference type="ARBA" id="ARBA00022729"/>
    </source>
</evidence>
<dbReference type="GO" id="GO:0004674">
    <property type="term" value="F:protein serine/threonine kinase activity"/>
    <property type="evidence" value="ECO:0007669"/>
    <property type="project" value="UniProtKB-KW"/>
</dbReference>
<dbReference type="Proteomes" id="UP001374535">
    <property type="component" value="Chromosome 11"/>
</dbReference>
<evidence type="ECO:0000256" key="6">
    <source>
        <dbReference type="ARBA" id="ARBA00022692"/>
    </source>
</evidence>
<evidence type="ECO:0000313" key="20">
    <source>
        <dbReference type="Proteomes" id="UP001374535"/>
    </source>
</evidence>
<keyword evidence="6" id="KW-0812">Transmembrane</keyword>
<evidence type="ECO:0000256" key="14">
    <source>
        <dbReference type="ARBA" id="ARBA00023170"/>
    </source>
</evidence>
<keyword evidence="5" id="KW-0808">Transferase</keyword>
<dbReference type="SUPFAM" id="SSF56112">
    <property type="entry name" value="Protein kinase-like (PK-like)"/>
    <property type="match status" value="1"/>
</dbReference>
<keyword evidence="3" id="KW-0723">Serine/threonine-protein kinase</keyword>
<comment type="subcellular location">
    <subcellularLocation>
        <location evidence="1">Membrane</location>
        <topology evidence="1">Single-pass membrane protein</topology>
    </subcellularLocation>
</comment>
<dbReference type="PANTHER" id="PTHR47986:SF34">
    <property type="entry name" value="RECEPTOR-LIKE KINASE TMK2"/>
    <property type="match status" value="1"/>
</dbReference>
<evidence type="ECO:0000259" key="18">
    <source>
        <dbReference type="PROSITE" id="PS50011"/>
    </source>
</evidence>
<dbReference type="PROSITE" id="PS50011">
    <property type="entry name" value="PROTEIN_KINASE_DOM"/>
    <property type="match status" value="1"/>
</dbReference>
<evidence type="ECO:0000256" key="1">
    <source>
        <dbReference type="ARBA" id="ARBA00004167"/>
    </source>
</evidence>
<evidence type="ECO:0000256" key="17">
    <source>
        <dbReference type="ARBA" id="ARBA00048679"/>
    </source>
</evidence>
<keyword evidence="10" id="KW-0418">Kinase</keyword>
<reference evidence="19 20" key="1">
    <citation type="journal article" date="2023" name="Life. Sci Alliance">
        <title>Evolutionary insights into 3D genome organization and epigenetic landscape of Vigna mungo.</title>
        <authorList>
            <person name="Junaid A."/>
            <person name="Singh B."/>
            <person name="Bhatia S."/>
        </authorList>
    </citation>
    <scope>NUCLEOTIDE SEQUENCE [LARGE SCALE GENOMIC DNA]</scope>
    <source>
        <strain evidence="19">Urdbean</strain>
    </source>
</reference>
<evidence type="ECO:0000256" key="11">
    <source>
        <dbReference type="ARBA" id="ARBA00022840"/>
    </source>
</evidence>
<keyword evidence="14" id="KW-0675">Receptor</keyword>
<dbReference type="EMBL" id="CP144690">
    <property type="protein sequence ID" value="WVY90188.1"/>
    <property type="molecule type" value="Genomic_DNA"/>
</dbReference>
<dbReference type="GO" id="GO:0005524">
    <property type="term" value="F:ATP binding"/>
    <property type="evidence" value="ECO:0007669"/>
    <property type="project" value="UniProtKB-KW"/>
</dbReference>
<evidence type="ECO:0000313" key="19">
    <source>
        <dbReference type="EMBL" id="WVY90188.1"/>
    </source>
</evidence>
<dbReference type="Gene3D" id="1.10.510.10">
    <property type="entry name" value="Transferase(Phosphotransferase) domain 1"/>
    <property type="match status" value="1"/>
</dbReference>